<protein>
    <submittedName>
        <fullName evidence="1">Uncharacterized protein</fullName>
    </submittedName>
</protein>
<feature type="non-terminal residue" evidence="1">
    <location>
        <position position="1"/>
    </location>
</feature>
<comment type="caution">
    <text evidence="1">The sequence shown here is derived from an EMBL/GenBank/DDBJ whole genome shotgun (WGS) entry which is preliminary data.</text>
</comment>
<keyword evidence="2" id="KW-1185">Reference proteome</keyword>
<evidence type="ECO:0000313" key="2">
    <source>
        <dbReference type="Proteomes" id="UP000822688"/>
    </source>
</evidence>
<dbReference type="AlphaFoldDB" id="A0A8T0H8P7"/>
<dbReference type="Proteomes" id="UP000822688">
    <property type="component" value="Chromosome 7"/>
</dbReference>
<reference evidence="1" key="1">
    <citation type="submission" date="2020-06" db="EMBL/GenBank/DDBJ databases">
        <title>WGS assembly of Ceratodon purpureus strain R40.</title>
        <authorList>
            <person name="Carey S.B."/>
            <person name="Jenkins J."/>
            <person name="Shu S."/>
            <person name="Lovell J.T."/>
            <person name="Sreedasyam A."/>
            <person name="Maumus F."/>
            <person name="Tiley G.P."/>
            <person name="Fernandez-Pozo N."/>
            <person name="Barry K."/>
            <person name="Chen C."/>
            <person name="Wang M."/>
            <person name="Lipzen A."/>
            <person name="Daum C."/>
            <person name="Saski C.A."/>
            <person name="Payton A.C."/>
            <person name="Mcbreen J.C."/>
            <person name="Conrad R.E."/>
            <person name="Kollar L.M."/>
            <person name="Olsson S."/>
            <person name="Huttunen S."/>
            <person name="Landis J.B."/>
            <person name="Wickett N.J."/>
            <person name="Johnson M.G."/>
            <person name="Rensing S.A."/>
            <person name="Grimwood J."/>
            <person name="Schmutz J."/>
            <person name="Mcdaniel S.F."/>
        </authorList>
    </citation>
    <scope>NUCLEOTIDE SEQUENCE</scope>
    <source>
        <strain evidence="1">R40</strain>
    </source>
</reference>
<organism evidence="1 2">
    <name type="scientific">Ceratodon purpureus</name>
    <name type="common">Fire moss</name>
    <name type="synonym">Dicranum purpureum</name>
    <dbReference type="NCBI Taxonomy" id="3225"/>
    <lineage>
        <taxon>Eukaryota</taxon>
        <taxon>Viridiplantae</taxon>
        <taxon>Streptophyta</taxon>
        <taxon>Embryophyta</taxon>
        <taxon>Bryophyta</taxon>
        <taxon>Bryophytina</taxon>
        <taxon>Bryopsida</taxon>
        <taxon>Dicranidae</taxon>
        <taxon>Pseudoditrichales</taxon>
        <taxon>Ditrichaceae</taxon>
        <taxon>Ceratodon</taxon>
    </lineage>
</organism>
<gene>
    <name evidence="1" type="ORF">KC19_7G161300</name>
</gene>
<proteinExistence type="predicted"/>
<dbReference type="EMBL" id="CM026428">
    <property type="protein sequence ID" value="KAG0567793.1"/>
    <property type="molecule type" value="Genomic_DNA"/>
</dbReference>
<sequence>CLHILTTYSHLPHIQRSPDRRRCLELACKHHSPHPVIIMIRSRSPDTTRIFSTAPEGEEEPGEEPECVEVVVQSWSKDSLQQ</sequence>
<evidence type="ECO:0000313" key="1">
    <source>
        <dbReference type="EMBL" id="KAG0567793.1"/>
    </source>
</evidence>
<accession>A0A8T0H8P7</accession>
<name>A0A8T0H8P7_CERPU</name>